<proteinExistence type="inferred from homology"/>
<dbReference type="AlphaFoldDB" id="A0A2P6MNZ7"/>
<dbReference type="SMART" id="SM00479">
    <property type="entry name" value="EXOIII"/>
    <property type="match status" value="1"/>
</dbReference>
<organism evidence="6 7">
    <name type="scientific">Planoprotostelium fungivorum</name>
    <dbReference type="NCBI Taxonomy" id="1890364"/>
    <lineage>
        <taxon>Eukaryota</taxon>
        <taxon>Amoebozoa</taxon>
        <taxon>Evosea</taxon>
        <taxon>Variosea</taxon>
        <taxon>Cavosteliida</taxon>
        <taxon>Cavosteliaceae</taxon>
        <taxon>Planoprotostelium</taxon>
    </lineage>
</organism>
<accession>A0A2P6MNZ7</accession>
<sequence length="251" mass="29193">MLSRSLRFKIPLVRNVKPRQFTTAIKPTQGMFKNSEPLTDEQMRAKMFAKRPHIDATNIVWVDCEMTGLTDKDVVLEVACAITDAQLNILTKEFNIVLGATEEQLSRMTEIPLKMHTENGLLEAVKNSKITYEEADEALREYIKPFIWERTSPCAGNSVHVDRMFLARQFPLFNSFLSHRNIDVSSLKELAQRWNPEIFQKFPVEQMAGKHRALGDIRNSIKQLKFYKEHFIIPQPTNTFFVKPKPDKRRR</sequence>
<comment type="similarity">
    <text evidence="1">Belongs to the oligoribonuclease family.</text>
</comment>
<reference evidence="6 7" key="1">
    <citation type="journal article" date="2018" name="Genome Biol. Evol.">
        <title>Multiple Roots of Fruiting Body Formation in Amoebozoa.</title>
        <authorList>
            <person name="Hillmann F."/>
            <person name="Forbes G."/>
            <person name="Novohradska S."/>
            <person name="Ferling I."/>
            <person name="Riege K."/>
            <person name="Groth M."/>
            <person name="Westermann M."/>
            <person name="Marz M."/>
            <person name="Spaller T."/>
            <person name="Winckler T."/>
            <person name="Schaap P."/>
            <person name="Glockner G."/>
        </authorList>
    </citation>
    <scope>NUCLEOTIDE SEQUENCE [LARGE SCALE GENOMIC DNA]</scope>
    <source>
        <strain evidence="6 7">Jena</strain>
    </source>
</reference>
<name>A0A2P6MNZ7_9EUKA</name>
<dbReference type="CDD" id="cd06135">
    <property type="entry name" value="Orn"/>
    <property type="match status" value="1"/>
</dbReference>
<evidence type="ECO:0000259" key="5">
    <source>
        <dbReference type="SMART" id="SM00479"/>
    </source>
</evidence>
<gene>
    <name evidence="6" type="ORF">PROFUN_09647</name>
</gene>
<evidence type="ECO:0000256" key="1">
    <source>
        <dbReference type="ARBA" id="ARBA00009921"/>
    </source>
</evidence>
<dbReference type="GO" id="GO:0000175">
    <property type="term" value="F:3'-5'-RNA exonuclease activity"/>
    <property type="evidence" value="ECO:0007669"/>
    <property type="project" value="InterPro"/>
</dbReference>
<dbReference type="PANTHER" id="PTHR11046:SF0">
    <property type="entry name" value="OLIGORIBONUCLEASE, MITOCHONDRIAL"/>
    <property type="match status" value="1"/>
</dbReference>
<dbReference type="OrthoDB" id="270189at2759"/>
<dbReference type="NCBIfam" id="NF003765">
    <property type="entry name" value="PRK05359.1"/>
    <property type="match status" value="1"/>
</dbReference>
<evidence type="ECO:0000256" key="3">
    <source>
        <dbReference type="ARBA" id="ARBA00022801"/>
    </source>
</evidence>
<dbReference type="Proteomes" id="UP000241769">
    <property type="component" value="Unassembled WGS sequence"/>
</dbReference>
<keyword evidence="2" id="KW-0540">Nuclease</keyword>
<comment type="caution">
    <text evidence="6">The sequence shown here is derived from an EMBL/GenBank/DDBJ whole genome shotgun (WGS) entry which is preliminary data.</text>
</comment>
<dbReference type="InterPro" id="IPR036397">
    <property type="entry name" value="RNaseH_sf"/>
</dbReference>
<dbReference type="FunCoup" id="A0A2P6MNZ7">
    <property type="interactions" value="762"/>
</dbReference>
<dbReference type="Gene3D" id="3.30.420.10">
    <property type="entry name" value="Ribonuclease H-like superfamily/Ribonuclease H"/>
    <property type="match status" value="1"/>
</dbReference>
<dbReference type="GO" id="GO:0003676">
    <property type="term" value="F:nucleic acid binding"/>
    <property type="evidence" value="ECO:0007669"/>
    <property type="project" value="InterPro"/>
</dbReference>
<dbReference type="Pfam" id="PF00929">
    <property type="entry name" value="RNase_T"/>
    <property type="match status" value="1"/>
</dbReference>
<protein>
    <submittedName>
        <fullName evidence="6">Oligoribonuclease</fullName>
    </submittedName>
</protein>
<keyword evidence="7" id="KW-1185">Reference proteome</keyword>
<keyword evidence="3" id="KW-0378">Hydrolase</keyword>
<evidence type="ECO:0000256" key="4">
    <source>
        <dbReference type="ARBA" id="ARBA00022839"/>
    </source>
</evidence>
<dbReference type="InterPro" id="IPR013520">
    <property type="entry name" value="Ribonucl_H"/>
</dbReference>
<dbReference type="SUPFAM" id="SSF53098">
    <property type="entry name" value="Ribonuclease H-like"/>
    <property type="match status" value="1"/>
</dbReference>
<dbReference type="STRING" id="1890364.A0A2P6MNZ7"/>
<dbReference type="InterPro" id="IPR012337">
    <property type="entry name" value="RNaseH-like_sf"/>
</dbReference>
<keyword evidence="4" id="KW-0269">Exonuclease</keyword>
<dbReference type="EMBL" id="MDYQ01000613">
    <property type="protein sequence ID" value="PRP73417.1"/>
    <property type="molecule type" value="Genomic_DNA"/>
</dbReference>
<dbReference type="InterPro" id="IPR022894">
    <property type="entry name" value="Oligoribonuclease"/>
</dbReference>
<dbReference type="PANTHER" id="PTHR11046">
    <property type="entry name" value="OLIGORIBONUCLEASE, MITOCHONDRIAL"/>
    <property type="match status" value="1"/>
</dbReference>
<feature type="domain" description="Exonuclease" evidence="5">
    <location>
        <begin position="58"/>
        <end position="233"/>
    </location>
</feature>
<evidence type="ECO:0000313" key="7">
    <source>
        <dbReference type="Proteomes" id="UP000241769"/>
    </source>
</evidence>
<evidence type="ECO:0000313" key="6">
    <source>
        <dbReference type="EMBL" id="PRP73417.1"/>
    </source>
</evidence>
<dbReference type="InParanoid" id="A0A2P6MNZ7"/>
<evidence type="ECO:0000256" key="2">
    <source>
        <dbReference type="ARBA" id="ARBA00022722"/>
    </source>
</evidence>